<dbReference type="EMBL" id="KV784354">
    <property type="protein sequence ID" value="OEU20520.1"/>
    <property type="molecule type" value="Genomic_DNA"/>
</dbReference>
<name>A0A1E7FQS8_9STRA</name>
<proteinExistence type="predicted"/>
<protein>
    <recommendedName>
        <fullName evidence="4">GDP-D-glucose phosphorylase</fullName>
    </recommendedName>
</protein>
<dbReference type="AlphaFoldDB" id="A0A1E7FQS8"/>
<dbReference type="KEGG" id="fcy:FRACYDRAFT_234147"/>
<keyword evidence="3" id="KW-1185">Reference proteome</keyword>
<dbReference type="Proteomes" id="UP000095751">
    <property type="component" value="Unassembled WGS sequence"/>
</dbReference>
<evidence type="ECO:0000256" key="1">
    <source>
        <dbReference type="SAM" id="MobiDB-lite"/>
    </source>
</evidence>
<gene>
    <name evidence="2" type="ORF">FRACYDRAFT_234147</name>
</gene>
<reference evidence="2 3" key="1">
    <citation type="submission" date="2016-09" db="EMBL/GenBank/DDBJ databases">
        <title>Extensive genetic diversity and differential bi-allelic expression allows diatom success in the polar Southern Ocean.</title>
        <authorList>
            <consortium name="DOE Joint Genome Institute"/>
            <person name="Mock T."/>
            <person name="Otillar R.P."/>
            <person name="Strauss J."/>
            <person name="Dupont C."/>
            <person name="Frickenhaus S."/>
            <person name="Maumus F."/>
            <person name="Mcmullan M."/>
            <person name="Sanges R."/>
            <person name="Schmutz J."/>
            <person name="Toseland A."/>
            <person name="Valas R."/>
            <person name="Veluchamy A."/>
            <person name="Ward B.J."/>
            <person name="Allen A."/>
            <person name="Barry K."/>
            <person name="Falciatore A."/>
            <person name="Ferrante M."/>
            <person name="Fortunato A.E."/>
            <person name="Gloeckner G."/>
            <person name="Gruber A."/>
            <person name="Hipkin R."/>
            <person name="Janech M."/>
            <person name="Kroth P."/>
            <person name="Leese F."/>
            <person name="Lindquist E."/>
            <person name="Lyon B.R."/>
            <person name="Martin J."/>
            <person name="Mayer C."/>
            <person name="Parker M."/>
            <person name="Quesneville H."/>
            <person name="Raymond J."/>
            <person name="Uhlig C."/>
            <person name="Valentin K.U."/>
            <person name="Worden A.Z."/>
            <person name="Armbrust E.V."/>
            <person name="Bowler C."/>
            <person name="Green B."/>
            <person name="Moulton V."/>
            <person name="Van Oosterhout C."/>
            <person name="Grigoriev I."/>
        </authorList>
    </citation>
    <scope>NUCLEOTIDE SEQUENCE [LARGE SCALE GENOMIC DNA]</scope>
    <source>
        <strain evidence="2 3">CCMP1102</strain>
    </source>
</reference>
<evidence type="ECO:0000313" key="2">
    <source>
        <dbReference type="EMBL" id="OEU20520.1"/>
    </source>
</evidence>
<evidence type="ECO:0008006" key="4">
    <source>
        <dbReference type="Google" id="ProtNLM"/>
    </source>
</evidence>
<feature type="compositionally biased region" description="Basic and acidic residues" evidence="1">
    <location>
        <begin position="507"/>
        <end position="525"/>
    </location>
</feature>
<organism evidence="2 3">
    <name type="scientific">Fragilariopsis cylindrus CCMP1102</name>
    <dbReference type="NCBI Taxonomy" id="635003"/>
    <lineage>
        <taxon>Eukaryota</taxon>
        <taxon>Sar</taxon>
        <taxon>Stramenopiles</taxon>
        <taxon>Ochrophyta</taxon>
        <taxon>Bacillariophyta</taxon>
        <taxon>Bacillariophyceae</taxon>
        <taxon>Bacillariophycidae</taxon>
        <taxon>Bacillariales</taxon>
        <taxon>Bacillariaceae</taxon>
        <taxon>Fragilariopsis</taxon>
    </lineage>
</organism>
<feature type="region of interest" description="Disordered" evidence="1">
    <location>
        <begin position="503"/>
        <end position="525"/>
    </location>
</feature>
<accession>A0A1E7FQS8</accession>
<dbReference type="OrthoDB" id="419329at2759"/>
<sequence>MPRLTRLYMAGWIVAFNLQKIFVVRSLINSNKGKGNWSLKLRHSSSSSIISSSSVVAGVSQDSVIQSSVQEEESMMIVLSQPPYQIAGMDLSTSWIDLVKQNQVSVTTQFRDDDSDNDGNDNEKRKTMIDYGIRMVEIASNDDIDKETSSSTTSDVSTTKKWMFQEYVVQQIDDGEGEGNPIVRSINSTLSRINSGVEFKQIGDFVTQLQLLRTLRPPPSKEFIETTSSTPPPYTPITDSFVTGPLRLELRPLIGRLQLSSSGTSADRRGHFLIMPSLLDKEHNWRGQEFTKNDCHDMVHLTSTIEPVGSMFLGYNAVGAGASQNHIHCHAWPYPTFGSVKNDGTESPESTNNNSLSIDNFSYAVTKVETIYDFYDIDGGVEVSYLKYPVFCVLFSSSIHNLDLLGRVVASCLETIGEAPYNIGFLNRLHQREEDEKEEEKEEEDAEYVDVYIFARSKERSDILPTLKMGISEMMGVFHAQSEDELETLGKIDKEDCECLSIDDDDNGHSHDHSHDHNLEEDGSLKEKSVMEQALADISFEDEEDLWQRITENLATL</sequence>
<evidence type="ECO:0000313" key="3">
    <source>
        <dbReference type="Proteomes" id="UP000095751"/>
    </source>
</evidence>
<dbReference type="InParanoid" id="A0A1E7FQS8"/>